<keyword evidence="2" id="KW-1133">Transmembrane helix</keyword>
<feature type="compositionally biased region" description="Basic and acidic residues" evidence="1">
    <location>
        <begin position="75"/>
        <end position="84"/>
    </location>
</feature>
<reference evidence="3 4" key="1">
    <citation type="submission" date="2015-08" db="EMBL/GenBank/DDBJ databases">
        <title>Next Generation Sequencing and Analysis of the Genome of Puccinia sorghi L Schw, the Causal Agent of Maize Common Rust.</title>
        <authorList>
            <person name="Rochi L."/>
            <person name="Burguener G."/>
            <person name="Darino M."/>
            <person name="Turjanski A."/>
            <person name="Kreff E."/>
            <person name="Dieguez M.J."/>
            <person name="Sacco F."/>
        </authorList>
    </citation>
    <scope>NUCLEOTIDE SEQUENCE [LARGE SCALE GENOMIC DNA]</scope>
    <source>
        <strain evidence="3 4">RO10H11247</strain>
    </source>
</reference>
<dbReference type="AlphaFoldDB" id="A0A0L6V0R1"/>
<feature type="region of interest" description="Disordered" evidence="1">
    <location>
        <begin position="68"/>
        <end position="103"/>
    </location>
</feature>
<organism evidence="3 4">
    <name type="scientific">Puccinia sorghi</name>
    <dbReference type="NCBI Taxonomy" id="27349"/>
    <lineage>
        <taxon>Eukaryota</taxon>
        <taxon>Fungi</taxon>
        <taxon>Dikarya</taxon>
        <taxon>Basidiomycota</taxon>
        <taxon>Pucciniomycotina</taxon>
        <taxon>Pucciniomycetes</taxon>
        <taxon>Pucciniales</taxon>
        <taxon>Pucciniaceae</taxon>
        <taxon>Puccinia</taxon>
    </lineage>
</organism>
<feature type="region of interest" description="Disordered" evidence="1">
    <location>
        <begin position="1"/>
        <end position="20"/>
    </location>
</feature>
<keyword evidence="2" id="KW-0812">Transmembrane</keyword>
<feature type="region of interest" description="Disordered" evidence="1">
    <location>
        <begin position="281"/>
        <end position="301"/>
    </location>
</feature>
<feature type="compositionally biased region" description="Polar residues" evidence="1">
    <location>
        <begin position="209"/>
        <end position="223"/>
    </location>
</feature>
<comment type="caution">
    <text evidence="3">The sequence shown here is derived from an EMBL/GenBank/DDBJ whole genome shotgun (WGS) entry which is preliminary data.</text>
</comment>
<keyword evidence="2" id="KW-0472">Membrane</keyword>
<feature type="region of interest" description="Disordered" evidence="1">
    <location>
        <begin position="203"/>
        <end position="258"/>
    </location>
</feature>
<proteinExistence type="predicted"/>
<protein>
    <submittedName>
        <fullName evidence="3">Uncharacterized protein</fullName>
    </submittedName>
</protein>
<sequence>MSNINASPSPSPQAASVSNPNSSVLFSGILLFSGRKTEGCEQPVAKPSMDTRQLLTCPSEFCPPGAQKLVHPTGGRRDPRKVASPEDVVPTSGPLKEPKIGTQVTPSFIGCPGTQKMVGPIPVGPKSKKVITYAPGPISILFTLYCQALTGRFRSHKSRQSKDGHEPITSETESEYCTVSDHNSEHAQITRIAEMTISDDETANHTVPHANSTELEQQYTTPILKSGRKYSGRKYSSPSEELAPHRASSLPDERTSDKTHLTHCPRIWTDNEGFSSVLPSNLSEARSSTHKDATSEDATSIKTAHDTSTLITFLSHSAPVPDKGDKDSGVPAFLPRYLIHQSFNDQPIPSVDSHGSPLSPGQALAFLEPAFAEEHEAMVKFSIDLEDLVDLALSKLQQDGRHSHKDDSVSKSSWVHLPGSYEPCVGGSNPIAETQLNQPGSNQAAPELSVEESEVDSSIIDFKNTTGRRATTTSPLPHDPLISSTSIATTAERWSFFYSRISNTVHNKIMTYNILIQASIVSLQAVRVNGLSHPVILCIVIYILRPGIYTISIYDTRPNNLPELDGLEGSNMRLTLTAMFQRYWYCVLQPSLPFSSILNSVQVLFLSVQSLLIPACKLIILIFKRRSREKLLHVSLQFEPEQSEMMMCYNVVLQKKKTHHPATRFCLCQIAVCLLIITPIPENLLIIPDGVMGLIGSGRICLIGGDSTWWYVILQHPNWTGHFSQSHSLLVRLNALFD</sequence>
<feature type="region of interest" description="Disordered" evidence="1">
    <location>
        <begin position="154"/>
        <end position="181"/>
    </location>
</feature>
<feature type="compositionally biased region" description="Polar residues" evidence="1">
    <location>
        <begin position="169"/>
        <end position="181"/>
    </location>
</feature>
<feature type="compositionally biased region" description="Polar residues" evidence="1">
    <location>
        <begin position="431"/>
        <end position="444"/>
    </location>
</feature>
<dbReference type="VEuPathDB" id="FungiDB:VP01_2964g2"/>
<feature type="transmembrane region" description="Helical" evidence="2">
    <location>
        <begin position="603"/>
        <end position="623"/>
    </location>
</feature>
<feature type="region of interest" description="Disordered" evidence="1">
    <location>
        <begin position="426"/>
        <end position="453"/>
    </location>
</feature>
<evidence type="ECO:0000313" key="3">
    <source>
        <dbReference type="EMBL" id="KNZ54363.1"/>
    </source>
</evidence>
<name>A0A0L6V0R1_9BASI</name>
<evidence type="ECO:0000256" key="1">
    <source>
        <dbReference type="SAM" id="MobiDB-lite"/>
    </source>
</evidence>
<keyword evidence="4" id="KW-1185">Reference proteome</keyword>
<dbReference type="Proteomes" id="UP000037035">
    <property type="component" value="Unassembled WGS sequence"/>
</dbReference>
<dbReference type="EMBL" id="LAVV01007906">
    <property type="protein sequence ID" value="KNZ54363.1"/>
    <property type="molecule type" value="Genomic_DNA"/>
</dbReference>
<accession>A0A0L6V0R1</accession>
<evidence type="ECO:0000256" key="2">
    <source>
        <dbReference type="SAM" id="Phobius"/>
    </source>
</evidence>
<evidence type="ECO:0000313" key="4">
    <source>
        <dbReference type="Proteomes" id="UP000037035"/>
    </source>
</evidence>
<gene>
    <name evidence="3" type="ORF">VP01_2964g2</name>
</gene>